<evidence type="ECO:0000256" key="2">
    <source>
        <dbReference type="ARBA" id="ARBA00022946"/>
    </source>
</evidence>
<evidence type="ECO:0000313" key="7">
    <source>
        <dbReference type="Proteomes" id="UP000003571"/>
    </source>
</evidence>
<feature type="compositionally biased region" description="Basic residues" evidence="5">
    <location>
        <begin position="44"/>
        <end position="54"/>
    </location>
</feature>
<feature type="region of interest" description="Disordered" evidence="5">
    <location>
        <begin position="1"/>
        <end position="54"/>
    </location>
</feature>
<dbReference type="RefSeq" id="WP_002704265.1">
    <property type="nucleotide sequence ID" value="NZ_AGRW01000046.1"/>
</dbReference>
<reference evidence="6 7" key="1">
    <citation type="submission" date="2011-09" db="EMBL/GenBank/DDBJ databases">
        <title>The draft genome of Treponema saccharophilum DSM 2985.</title>
        <authorList>
            <consortium name="US DOE Joint Genome Institute (JGI-PGF)"/>
            <person name="Lucas S."/>
            <person name="Copeland A."/>
            <person name="Lapidus A."/>
            <person name="Glavina del Rio T."/>
            <person name="Dalin E."/>
            <person name="Tice H."/>
            <person name="Bruce D."/>
            <person name="Goodwin L."/>
            <person name="Pitluck S."/>
            <person name="Peters L."/>
            <person name="Kyrpides N."/>
            <person name="Mavromatis K."/>
            <person name="Ivanova N."/>
            <person name="Markowitz V."/>
            <person name="Cheng J.-F."/>
            <person name="Hugenholtz P."/>
            <person name="Woyke T."/>
            <person name="Wu D."/>
            <person name="Gronow S."/>
            <person name="Wellnitz S."/>
            <person name="Brambilla E."/>
            <person name="Klenk H.-P."/>
            <person name="Eisen J.A."/>
        </authorList>
    </citation>
    <scope>NUCLEOTIDE SEQUENCE [LARGE SCALE GENOMIC DNA]</scope>
    <source>
        <strain evidence="6 7">DSM 2985</strain>
    </source>
</reference>
<dbReference type="STRING" id="907348.TresaDRAFT_1952"/>
<dbReference type="PATRIC" id="fig|907348.3.peg.1480"/>
<dbReference type="OrthoDB" id="9799639at2"/>
<dbReference type="Pfam" id="PF09243">
    <property type="entry name" value="Rsm22"/>
    <property type="match status" value="1"/>
</dbReference>
<protein>
    <submittedName>
        <fullName evidence="6">Ribosomal small subunit Rsm22</fullName>
    </submittedName>
</protein>
<evidence type="ECO:0000256" key="4">
    <source>
        <dbReference type="ARBA" id="ARBA00023014"/>
    </source>
</evidence>
<dbReference type="GO" id="GO:0051536">
    <property type="term" value="F:iron-sulfur cluster binding"/>
    <property type="evidence" value="ECO:0007669"/>
    <property type="project" value="UniProtKB-KW"/>
</dbReference>
<evidence type="ECO:0000256" key="3">
    <source>
        <dbReference type="ARBA" id="ARBA00023004"/>
    </source>
</evidence>
<keyword evidence="3" id="KW-0408">Iron</keyword>
<proteinExistence type="predicted"/>
<keyword evidence="1" id="KW-0479">Metal-binding</keyword>
<evidence type="ECO:0000256" key="5">
    <source>
        <dbReference type="SAM" id="MobiDB-lite"/>
    </source>
</evidence>
<gene>
    <name evidence="6" type="ORF">TresaDRAFT_1952</name>
</gene>
<dbReference type="GO" id="GO:0008168">
    <property type="term" value="F:methyltransferase activity"/>
    <property type="evidence" value="ECO:0007669"/>
    <property type="project" value="InterPro"/>
</dbReference>
<dbReference type="PANTHER" id="PTHR13184:SF5">
    <property type="entry name" value="METHYLTRANSFERASE-LIKE PROTEIN 17, MITOCHONDRIAL"/>
    <property type="match status" value="1"/>
</dbReference>
<dbReference type="GO" id="GO:0003735">
    <property type="term" value="F:structural constituent of ribosome"/>
    <property type="evidence" value="ECO:0007669"/>
    <property type="project" value="TreeGrafter"/>
</dbReference>
<dbReference type="eggNOG" id="COG5459">
    <property type="taxonomic scope" value="Bacteria"/>
</dbReference>
<dbReference type="GO" id="GO:0046872">
    <property type="term" value="F:metal ion binding"/>
    <property type="evidence" value="ECO:0007669"/>
    <property type="project" value="UniProtKB-KW"/>
</dbReference>
<comment type="caution">
    <text evidence="6">The sequence shown here is derived from an EMBL/GenBank/DDBJ whole genome shotgun (WGS) entry which is preliminary data.</text>
</comment>
<dbReference type="InterPro" id="IPR015324">
    <property type="entry name" value="Ribosomal_Rsm22-like"/>
</dbReference>
<name>H7EKQ2_9SPIR</name>
<dbReference type="GO" id="GO:0015935">
    <property type="term" value="C:small ribosomal subunit"/>
    <property type="evidence" value="ECO:0007669"/>
    <property type="project" value="TreeGrafter"/>
</dbReference>
<dbReference type="Proteomes" id="UP000003571">
    <property type="component" value="Unassembled WGS sequence"/>
</dbReference>
<keyword evidence="4" id="KW-0411">Iron-sulfur</keyword>
<keyword evidence="2" id="KW-0809">Transit peptide</keyword>
<sequence>MEKNSSNREQKYGSEGGMKESRAQRFMKREKGEKAEKKAPLGRGTHRHAERRKSVFSRAEILGDKKIPDDARDIIENFGDIAADVMGLSSKQRVFLAAEIRKLSHKLTDERTTRRVGYMNDAQSVSAYISYFMWWNIVRLTRLFSSLPKKALDIPDGGIAIDIGSGPLTAVTALYLARPELRSRRITWYCMDISQNALAQGEEIFLSVAAKILSKGGKAEPWRIIRVKGAIGTEIKEKASLVTCANAFNEMIQNETMPTDFLAKKYSGTIESYLEGDGSKPATAILVEPGDPHSARFVSLMRDAFIRRGFLPVSPCPHAGECPMAGRTQGKRDGKWCNFAFSTDGAPDKLLKLSEKAGLPKERASLSFVVCRKDSAEEAEKKRAAELEKIGEERKDARLRIRIASDFIKLPELHKSGYYACSELGLLLAIDESGARPKNGESLEIPYPQGKLAKDKKSGARIVSI</sequence>
<dbReference type="PANTHER" id="PTHR13184">
    <property type="entry name" value="37S RIBOSOMAL PROTEIN S22"/>
    <property type="match status" value="1"/>
</dbReference>
<organism evidence="6 7">
    <name type="scientific">Treponema saccharophilum DSM 2985</name>
    <dbReference type="NCBI Taxonomy" id="907348"/>
    <lineage>
        <taxon>Bacteria</taxon>
        <taxon>Pseudomonadati</taxon>
        <taxon>Spirochaetota</taxon>
        <taxon>Spirochaetia</taxon>
        <taxon>Spirochaetales</taxon>
        <taxon>Treponemataceae</taxon>
        <taxon>Treponema</taxon>
    </lineage>
</organism>
<accession>H7EKQ2</accession>
<dbReference type="GO" id="GO:0006412">
    <property type="term" value="P:translation"/>
    <property type="evidence" value="ECO:0007669"/>
    <property type="project" value="InterPro"/>
</dbReference>
<dbReference type="AlphaFoldDB" id="H7EKQ2"/>
<feature type="compositionally biased region" description="Basic and acidic residues" evidence="5">
    <location>
        <begin position="1"/>
        <end position="39"/>
    </location>
</feature>
<dbReference type="EMBL" id="AGRW01000046">
    <property type="protein sequence ID" value="EIC01810.1"/>
    <property type="molecule type" value="Genomic_DNA"/>
</dbReference>
<evidence type="ECO:0000313" key="6">
    <source>
        <dbReference type="EMBL" id="EIC01810.1"/>
    </source>
</evidence>
<keyword evidence="7" id="KW-1185">Reference proteome</keyword>
<evidence type="ECO:0000256" key="1">
    <source>
        <dbReference type="ARBA" id="ARBA00022723"/>
    </source>
</evidence>
<dbReference type="InterPro" id="IPR052571">
    <property type="entry name" value="Mt_RNA_Methyltransferase"/>
</dbReference>